<evidence type="ECO:0000313" key="2">
    <source>
        <dbReference type="EMBL" id="NVK95738.1"/>
    </source>
</evidence>
<name>A0A850LCW7_9RHOB</name>
<evidence type="ECO:0000313" key="3">
    <source>
        <dbReference type="Proteomes" id="UP000565723"/>
    </source>
</evidence>
<evidence type="ECO:0000256" key="1">
    <source>
        <dbReference type="SAM" id="SignalP"/>
    </source>
</evidence>
<dbReference type="InterPro" id="IPR010412">
    <property type="entry name" value="DUF1007"/>
</dbReference>
<gene>
    <name evidence="2" type="ORF">HW564_02305</name>
</gene>
<dbReference type="OMA" id="HMWIDAR"/>
<feature type="chain" id="PRO_5032536569" evidence="1">
    <location>
        <begin position="19"/>
        <end position="216"/>
    </location>
</feature>
<dbReference type="Pfam" id="PF06226">
    <property type="entry name" value="DUF1007"/>
    <property type="match status" value="1"/>
</dbReference>
<protein>
    <submittedName>
        <fullName evidence="2">DUF1007 family protein</fullName>
    </submittedName>
</protein>
<proteinExistence type="predicted"/>
<keyword evidence="1" id="KW-0732">Signal</keyword>
<dbReference type="Proteomes" id="UP000565723">
    <property type="component" value="Unassembled WGS sequence"/>
</dbReference>
<accession>A0A850LCW7</accession>
<comment type="caution">
    <text evidence="2">The sequence shown here is derived from an EMBL/GenBank/DDBJ whole genome shotgun (WGS) entry which is preliminary data.</text>
</comment>
<dbReference type="RefSeq" id="WP_011046632.1">
    <property type="nucleotide sequence ID" value="NZ_CP076685.1"/>
</dbReference>
<reference evidence="2 3" key="1">
    <citation type="journal article" date="2020" name="Proc. Natl. Acad. Sci. U.S.A.">
        <title>Ecological drivers of bacterial community assembly in synthetic phycospheres.</title>
        <authorList>
            <person name="Fu H."/>
            <person name="Uchimiya M."/>
            <person name="Gore J."/>
            <person name="Moran M.A."/>
        </authorList>
    </citation>
    <scope>NUCLEOTIDE SEQUENCE [LARGE SCALE GENOMIC DNA]</scope>
    <source>
        <strain evidence="2">HF-Din03</strain>
    </source>
</reference>
<sequence length="216" mass="23447">MRRIALALSLLFPAPLTAHPHVFIDTGFELIFAPDGALTQVRVTWAYDDFYSLVILEELGMDPDGDGSLTPEEQAQLAGFDAQWIDGYNGDLDLRLGDQPLALSGPLEPTATTEAGRIVSTHLRAVTGGGVGAGAPLSLRPYDESYYTAYEVARPVTMSGRDDCLLERFEPDIDGQLAEMQQMLLRIDADADLEEMDIPLIGAEFATEIRVTCPGS</sequence>
<feature type="signal peptide" evidence="1">
    <location>
        <begin position="1"/>
        <end position="18"/>
    </location>
</feature>
<dbReference type="EMBL" id="JABXIY010000007">
    <property type="protein sequence ID" value="NVK95738.1"/>
    <property type="molecule type" value="Genomic_DNA"/>
</dbReference>
<dbReference type="AlphaFoldDB" id="A0A850LCW7"/>
<organism evidence="2 3">
    <name type="scientific">Ruegeria pomeroyi</name>
    <dbReference type="NCBI Taxonomy" id="89184"/>
    <lineage>
        <taxon>Bacteria</taxon>
        <taxon>Pseudomonadati</taxon>
        <taxon>Pseudomonadota</taxon>
        <taxon>Alphaproteobacteria</taxon>
        <taxon>Rhodobacterales</taxon>
        <taxon>Roseobacteraceae</taxon>
        <taxon>Ruegeria</taxon>
    </lineage>
</organism>